<reference evidence="2" key="1">
    <citation type="journal article" date="2019" name="Int. J. Syst. Evol. Microbiol.">
        <title>The Global Catalogue of Microorganisms (GCM) 10K type strain sequencing project: providing services to taxonomists for standard genome sequencing and annotation.</title>
        <authorList>
            <consortium name="The Broad Institute Genomics Platform"/>
            <consortium name="The Broad Institute Genome Sequencing Center for Infectious Disease"/>
            <person name="Wu L."/>
            <person name="Ma J."/>
        </authorList>
    </citation>
    <scope>NUCLEOTIDE SEQUENCE [LARGE SCALE GENOMIC DNA]</scope>
    <source>
        <strain evidence="2">JCM 3325</strain>
    </source>
</reference>
<gene>
    <name evidence="1" type="ORF">GCM10010191_12950</name>
</gene>
<dbReference type="RefSeq" id="WP_344587591.1">
    <property type="nucleotide sequence ID" value="NZ_BAAARW010000004.1"/>
</dbReference>
<comment type="caution">
    <text evidence="1">The sequence shown here is derived from an EMBL/GenBank/DDBJ whole genome shotgun (WGS) entry which is preliminary data.</text>
</comment>
<sequence>MSVREDAITSHLGAVLIRAIADKAQVETAIPLENVEIPRGEAEQVVLCRRLGLELTYDHHGQLTYDHHGQSIATEGHRGPIVLSLR</sequence>
<proteinExistence type="predicted"/>
<organism evidence="1 2">
    <name type="scientific">Actinomadura vinacea</name>
    <dbReference type="NCBI Taxonomy" id="115336"/>
    <lineage>
        <taxon>Bacteria</taxon>
        <taxon>Bacillati</taxon>
        <taxon>Actinomycetota</taxon>
        <taxon>Actinomycetes</taxon>
        <taxon>Streptosporangiales</taxon>
        <taxon>Thermomonosporaceae</taxon>
        <taxon>Actinomadura</taxon>
    </lineage>
</organism>
<dbReference type="Proteomes" id="UP001501231">
    <property type="component" value="Unassembled WGS sequence"/>
</dbReference>
<protein>
    <recommendedName>
        <fullName evidence="3">Halobacterial output domain-containing protein</fullName>
    </recommendedName>
</protein>
<evidence type="ECO:0000313" key="1">
    <source>
        <dbReference type="EMBL" id="GAA2406370.1"/>
    </source>
</evidence>
<keyword evidence="2" id="KW-1185">Reference proteome</keyword>
<dbReference type="EMBL" id="BAAARW010000004">
    <property type="protein sequence ID" value="GAA2406370.1"/>
    <property type="molecule type" value="Genomic_DNA"/>
</dbReference>
<accession>A0ABP5VLK7</accession>
<name>A0ABP5VLK7_9ACTN</name>
<evidence type="ECO:0008006" key="3">
    <source>
        <dbReference type="Google" id="ProtNLM"/>
    </source>
</evidence>
<evidence type="ECO:0000313" key="2">
    <source>
        <dbReference type="Proteomes" id="UP001501231"/>
    </source>
</evidence>